<dbReference type="Pfam" id="PF13646">
    <property type="entry name" value="HEAT_2"/>
    <property type="match status" value="3"/>
</dbReference>
<evidence type="ECO:0008006" key="3">
    <source>
        <dbReference type="Google" id="ProtNLM"/>
    </source>
</evidence>
<dbReference type="SMART" id="SM00567">
    <property type="entry name" value="EZ_HEAT"/>
    <property type="match status" value="5"/>
</dbReference>
<dbReference type="InterPro" id="IPR016024">
    <property type="entry name" value="ARM-type_fold"/>
</dbReference>
<name>A0A1V1P770_9BACT</name>
<reference evidence="2" key="1">
    <citation type="submission" date="2012-11" db="EMBL/GenBank/DDBJ databases">
        <authorList>
            <person name="Lucero-Rivera Y.E."/>
            <person name="Tovar-Ramirez D."/>
        </authorList>
    </citation>
    <scope>NUCLEOTIDE SEQUENCE [LARGE SCALE GENOMIC DNA]</scope>
    <source>
        <strain evidence="2">Araruama</strain>
    </source>
</reference>
<dbReference type="InterPro" id="IPR011989">
    <property type="entry name" value="ARM-like"/>
</dbReference>
<proteinExistence type="predicted"/>
<dbReference type="GO" id="GO:0016491">
    <property type="term" value="F:oxidoreductase activity"/>
    <property type="evidence" value="ECO:0007669"/>
    <property type="project" value="TreeGrafter"/>
</dbReference>
<accession>A0A1V1P770</accession>
<dbReference type="PANTHER" id="PTHR12697:SF5">
    <property type="entry name" value="DEOXYHYPUSINE HYDROXYLASE"/>
    <property type="match status" value="1"/>
</dbReference>
<dbReference type="Gene3D" id="1.25.10.10">
    <property type="entry name" value="Leucine-rich Repeat Variant"/>
    <property type="match status" value="3"/>
</dbReference>
<protein>
    <recommendedName>
        <fullName evidence="3">HEAT repeat domain-containing protein</fullName>
    </recommendedName>
</protein>
<dbReference type="Proteomes" id="UP000189670">
    <property type="component" value="Unassembled WGS sequence"/>
</dbReference>
<sequence>MNQVTQKYNKWLKMKESAIDELKEALNDQNWRMRSHAILAMSKIKHPDLIPLIINSLRNDPERAVKNCAVIALGDLKAKASVPDLLKIMDDYLNNGPVNVSIDTIVDSLGKIQDSRAIAPLFSVLQKNNKSLRIKVTNALVQMNDPQISTLLIQQHQIVKTCNLQKEASIIFGSLPVAGVEPFLLKWLQQGRISEQIAAAESLGNIQSTKATLLLVEQLKTANETFQRKISKALIKINDSHAVDPLLSYLSDQNQKLSDLIVNTLSKMTVETIPEKVYSIFQKNAEINAYASLILAYKRYLPAKKLILSRLHNISQKGQNGMARSLGLFGDKEFIPVLKEIAKRENSQGAIGAINALGHYKDESVVSFLISLIDTNDKMRTAQIIISLSKIGNKRAVVPLIDIYYQTGDAYSLYIGNTLADIGGNDVIDFVKLNIQSDQISRQRIAGHILTRLKDPKLIPYLNELSTHKNNRIRKYAQTAIHSINNNNK</sequence>
<organism evidence="1 2">
    <name type="scientific">Candidatus Magnetoglobus multicellularis str. Araruama</name>
    <dbReference type="NCBI Taxonomy" id="890399"/>
    <lineage>
        <taxon>Bacteria</taxon>
        <taxon>Pseudomonadati</taxon>
        <taxon>Thermodesulfobacteriota</taxon>
        <taxon>Desulfobacteria</taxon>
        <taxon>Desulfobacterales</taxon>
        <taxon>Desulfobacteraceae</taxon>
        <taxon>Candidatus Magnetoglobus</taxon>
    </lineage>
</organism>
<dbReference type="InterPro" id="IPR004155">
    <property type="entry name" value="PBS_lyase_HEAT"/>
</dbReference>
<gene>
    <name evidence="1" type="ORF">OMM_03101</name>
</gene>
<dbReference type="PANTHER" id="PTHR12697">
    <property type="entry name" value="PBS LYASE HEAT-LIKE PROTEIN"/>
    <property type="match status" value="1"/>
</dbReference>
<evidence type="ECO:0000313" key="2">
    <source>
        <dbReference type="Proteomes" id="UP000189670"/>
    </source>
</evidence>
<dbReference type="EMBL" id="ATBP01000394">
    <property type="protein sequence ID" value="ETR70634.1"/>
    <property type="molecule type" value="Genomic_DNA"/>
</dbReference>
<evidence type="ECO:0000313" key="1">
    <source>
        <dbReference type="EMBL" id="ETR70634.1"/>
    </source>
</evidence>
<comment type="caution">
    <text evidence="1">The sequence shown here is derived from an EMBL/GenBank/DDBJ whole genome shotgun (WGS) entry which is preliminary data.</text>
</comment>
<dbReference type="AlphaFoldDB" id="A0A1V1P770"/>
<dbReference type="SUPFAM" id="SSF48371">
    <property type="entry name" value="ARM repeat"/>
    <property type="match status" value="1"/>
</dbReference>